<dbReference type="PANTHER" id="PTHR22923">
    <property type="entry name" value="CEREBELLIN-RELATED"/>
    <property type="match status" value="1"/>
</dbReference>
<dbReference type="PRINTS" id="PR00007">
    <property type="entry name" value="COMPLEMNTC1Q"/>
</dbReference>
<evidence type="ECO:0000313" key="6">
    <source>
        <dbReference type="EMBL" id="KAK5917344.1"/>
    </source>
</evidence>
<feature type="domain" description="C1q" evidence="5">
    <location>
        <begin position="110"/>
        <end position="246"/>
    </location>
</feature>
<dbReference type="SUPFAM" id="SSF49842">
    <property type="entry name" value="TNF-like"/>
    <property type="match status" value="1"/>
</dbReference>
<evidence type="ECO:0000256" key="1">
    <source>
        <dbReference type="ARBA" id="ARBA00004613"/>
    </source>
</evidence>
<dbReference type="SMART" id="SM00110">
    <property type="entry name" value="C1Q"/>
    <property type="match status" value="1"/>
</dbReference>
<keyword evidence="2" id="KW-0964">Secreted</keyword>
<comment type="subcellular location">
    <subcellularLocation>
        <location evidence="1">Secreted</location>
    </subcellularLocation>
</comment>
<accession>A0AAN8HI81</accession>
<dbReference type="InterPro" id="IPR008983">
    <property type="entry name" value="Tumour_necrosis_fac-like_dom"/>
</dbReference>
<dbReference type="PROSITE" id="PS50871">
    <property type="entry name" value="C1Q"/>
    <property type="match status" value="1"/>
</dbReference>
<dbReference type="Gene3D" id="2.60.120.40">
    <property type="match status" value="1"/>
</dbReference>
<evidence type="ECO:0000256" key="4">
    <source>
        <dbReference type="SAM" id="Coils"/>
    </source>
</evidence>
<sequence length="246" mass="27564">MFCSAALEGRLRSTETKLRQLENHTAELEVRLGVGEKQLEDLKTENSGLEVRLSVNEKLLEDLKTENSGLEVRLSVNEKLLEDLKTENTDFSFRLNETDDSLHQLRNTNSGELKVAFSAGLTDSGSVGPFNEERTLIFSKTITNIGQAYNQTAGVFTAPVRGLYFFSFTAADYLKGYMGLYLYKNNRPIIFNLELNDHGGYASTSNGIALQLDEGDIVRLSLPASYRLYDDSRNFSIFSGFLLFPL</sequence>
<proteinExistence type="predicted"/>
<dbReference type="InterPro" id="IPR001073">
    <property type="entry name" value="C1q_dom"/>
</dbReference>
<dbReference type="SUPFAM" id="SSF57997">
    <property type="entry name" value="Tropomyosin"/>
    <property type="match status" value="1"/>
</dbReference>
<gene>
    <name evidence="6" type="ORF">CgunFtcFv8_012242</name>
</gene>
<comment type="caution">
    <text evidence="6">The sequence shown here is derived from an EMBL/GenBank/DDBJ whole genome shotgun (WGS) entry which is preliminary data.</text>
</comment>
<dbReference type="EMBL" id="JAURVH010001526">
    <property type="protein sequence ID" value="KAK5917344.1"/>
    <property type="molecule type" value="Genomic_DNA"/>
</dbReference>
<reference evidence="6 7" key="1">
    <citation type="journal article" date="2023" name="Mol. Biol. Evol.">
        <title>Genomics of Secondarily Temperate Adaptation in the Only Non-Antarctic Icefish.</title>
        <authorList>
            <person name="Rivera-Colon A.G."/>
            <person name="Rayamajhi N."/>
            <person name="Minhas B.F."/>
            <person name="Madrigal G."/>
            <person name="Bilyk K.T."/>
            <person name="Yoon V."/>
            <person name="Hune M."/>
            <person name="Gregory S."/>
            <person name="Cheng C.H.C."/>
            <person name="Catchen J.M."/>
        </authorList>
    </citation>
    <scope>NUCLEOTIDE SEQUENCE [LARGE SCALE GENOMIC DNA]</scope>
    <source>
        <tissue evidence="6">White muscle</tissue>
    </source>
</reference>
<organism evidence="6 7">
    <name type="scientific">Champsocephalus gunnari</name>
    <name type="common">Mackerel icefish</name>
    <dbReference type="NCBI Taxonomy" id="52237"/>
    <lineage>
        <taxon>Eukaryota</taxon>
        <taxon>Metazoa</taxon>
        <taxon>Chordata</taxon>
        <taxon>Craniata</taxon>
        <taxon>Vertebrata</taxon>
        <taxon>Euteleostomi</taxon>
        <taxon>Actinopterygii</taxon>
        <taxon>Neopterygii</taxon>
        <taxon>Teleostei</taxon>
        <taxon>Neoteleostei</taxon>
        <taxon>Acanthomorphata</taxon>
        <taxon>Eupercaria</taxon>
        <taxon>Perciformes</taxon>
        <taxon>Notothenioidei</taxon>
        <taxon>Channichthyidae</taxon>
        <taxon>Champsocephalus</taxon>
    </lineage>
</organism>
<dbReference type="GO" id="GO:0005576">
    <property type="term" value="C:extracellular region"/>
    <property type="evidence" value="ECO:0007669"/>
    <property type="project" value="UniProtKB-SubCell"/>
</dbReference>
<feature type="coiled-coil region" evidence="4">
    <location>
        <begin position="4"/>
        <end position="31"/>
    </location>
</feature>
<dbReference type="Proteomes" id="UP001331515">
    <property type="component" value="Unassembled WGS sequence"/>
</dbReference>
<keyword evidence="3" id="KW-0732">Signal</keyword>
<dbReference type="InterPro" id="IPR050822">
    <property type="entry name" value="Cerebellin_Synaptic_Org"/>
</dbReference>
<evidence type="ECO:0000313" key="7">
    <source>
        <dbReference type="Proteomes" id="UP001331515"/>
    </source>
</evidence>
<protein>
    <recommendedName>
        <fullName evidence="5">C1q domain-containing protein</fullName>
    </recommendedName>
</protein>
<dbReference type="PANTHER" id="PTHR22923:SF102">
    <property type="entry name" value="CEREBELLIN 13-RELATED"/>
    <property type="match status" value="1"/>
</dbReference>
<evidence type="ECO:0000256" key="2">
    <source>
        <dbReference type="ARBA" id="ARBA00022525"/>
    </source>
</evidence>
<dbReference type="AlphaFoldDB" id="A0AAN8HI81"/>
<evidence type="ECO:0000259" key="5">
    <source>
        <dbReference type="PROSITE" id="PS50871"/>
    </source>
</evidence>
<keyword evidence="7" id="KW-1185">Reference proteome</keyword>
<dbReference type="Pfam" id="PF00386">
    <property type="entry name" value="C1q"/>
    <property type="match status" value="1"/>
</dbReference>
<name>A0AAN8HI81_CHAGU</name>
<keyword evidence="4" id="KW-0175">Coiled coil</keyword>
<evidence type="ECO:0000256" key="3">
    <source>
        <dbReference type="ARBA" id="ARBA00022729"/>
    </source>
</evidence>